<reference evidence="11" key="1">
    <citation type="journal article" date="2023" name="bioRxiv">
        <title>Improved chromosome-level genome assembly for marigold (Tagetes erecta).</title>
        <authorList>
            <person name="Jiang F."/>
            <person name="Yuan L."/>
            <person name="Wang S."/>
            <person name="Wang H."/>
            <person name="Xu D."/>
            <person name="Wang A."/>
            <person name="Fan W."/>
        </authorList>
    </citation>
    <scope>NUCLEOTIDE SEQUENCE</scope>
    <source>
        <strain evidence="11">WSJ</strain>
        <tissue evidence="11">Leaf</tissue>
    </source>
</reference>
<keyword evidence="7" id="KW-0804">Transcription</keyword>
<feature type="domain" description="B box-type" evidence="10">
    <location>
        <begin position="53"/>
        <end position="100"/>
    </location>
</feature>
<comment type="subcellular location">
    <subcellularLocation>
        <location evidence="1">Nucleus</location>
    </subcellularLocation>
</comment>
<dbReference type="CDD" id="cd19821">
    <property type="entry name" value="Bbox1_BBX-like"/>
    <property type="match status" value="2"/>
</dbReference>
<evidence type="ECO:0000256" key="9">
    <source>
        <dbReference type="PROSITE-ProRule" id="PRU00024"/>
    </source>
</evidence>
<dbReference type="GO" id="GO:0000976">
    <property type="term" value="F:transcription cis-regulatory region binding"/>
    <property type="evidence" value="ECO:0007669"/>
    <property type="project" value="UniProtKB-ARBA"/>
</dbReference>
<keyword evidence="12" id="KW-1185">Reference proteome</keyword>
<dbReference type="PROSITE" id="PS50119">
    <property type="entry name" value="ZF_BBOX"/>
    <property type="match status" value="2"/>
</dbReference>
<keyword evidence="3" id="KW-0677">Repeat</keyword>
<evidence type="ECO:0000256" key="4">
    <source>
        <dbReference type="ARBA" id="ARBA00022771"/>
    </source>
</evidence>
<dbReference type="InterPro" id="IPR051979">
    <property type="entry name" value="B-box_zinc_finger"/>
</dbReference>
<evidence type="ECO:0000256" key="8">
    <source>
        <dbReference type="ARBA" id="ARBA00023242"/>
    </source>
</evidence>
<dbReference type="InterPro" id="IPR049808">
    <property type="entry name" value="CONSTANS-like_Bbox1"/>
</dbReference>
<evidence type="ECO:0000256" key="3">
    <source>
        <dbReference type="ARBA" id="ARBA00022737"/>
    </source>
</evidence>
<dbReference type="PANTHER" id="PTHR31832">
    <property type="entry name" value="B-BOX ZINC FINGER PROTEIN 22"/>
    <property type="match status" value="1"/>
</dbReference>
<evidence type="ECO:0000256" key="1">
    <source>
        <dbReference type="ARBA" id="ARBA00004123"/>
    </source>
</evidence>
<keyword evidence="6" id="KW-0805">Transcription regulation</keyword>
<evidence type="ECO:0000259" key="10">
    <source>
        <dbReference type="PROSITE" id="PS50119"/>
    </source>
</evidence>
<protein>
    <recommendedName>
        <fullName evidence="10">B box-type domain-containing protein</fullName>
    </recommendedName>
</protein>
<evidence type="ECO:0000313" key="12">
    <source>
        <dbReference type="Proteomes" id="UP001229421"/>
    </source>
</evidence>
<dbReference type="GO" id="GO:0005634">
    <property type="term" value="C:nucleus"/>
    <property type="evidence" value="ECO:0007669"/>
    <property type="project" value="UniProtKB-SubCell"/>
</dbReference>
<dbReference type="Gene3D" id="3.30.160.60">
    <property type="entry name" value="Classic Zinc Finger"/>
    <property type="match status" value="1"/>
</dbReference>
<organism evidence="11 12">
    <name type="scientific">Tagetes erecta</name>
    <name type="common">African marigold</name>
    <dbReference type="NCBI Taxonomy" id="13708"/>
    <lineage>
        <taxon>Eukaryota</taxon>
        <taxon>Viridiplantae</taxon>
        <taxon>Streptophyta</taxon>
        <taxon>Embryophyta</taxon>
        <taxon>Tracheophyta</taxon>
        <taxon>Spermatophyta</taxon>
        <taxon>Magnoliopsida</taxon>
        <taxon>eudicotyledons</taxon>
        <taxon>Gunneridae</taxon>
        <taxon>Pentapetalae</taxon>
        <taxon>asterids</taxon>
        <taxon>campanulids</taxon>
        <taxon>Asterales</taxon>
        <taxon>Asteraceae</taxon>
        <taxon>Asteroideae</taxon>
        <taxon>Heliantheae alliance</taxon>
        <taxon>Tageteae</taxon>
        <taxon>Tagetes</taxon>
    </lineage>
</organism>
<proteinExistence type="predicted"/>
<evidence type="ECO:0000256" key="6">
    <source>
        <dbReference type="ARBA" id="ARBA00023015"/>
    </source>
</evidence>
<keyword evidence="4 9" id="KW-0863">Zinc-finger</keyword>
<dbReference type="AlphaFoldDB" id="A0AAD8JQ02"/>
<dbReference type="InterPro" id="IPR000315">
    <property type="entry name" value="Znf_B-box"/>
</dbReference>
<gene>
    <name evidence="11" type="ORF">QVD17_39059</name>
</gene>
<dbReference type="PANTHER" id="PTHR31832:SF52">
    <property type="entry name" value="B-BOX ZINC FINGER PROTEIN 21"/>
    <property type="match status" value="1"/>
</dbReference>
<dbReference type="FunFam" id="3.30.160.60:FF:000856">
    <property type="entry name" value="B-box zinc finger protein 21"/>
    <property type="match status" value="1"/>
</dbReference>
<evidence type="ECO:0000256" key="2">
    <source>
        <dbReference type="ARBA" id="ARBA00022723"/>
    </source>
</evidence>
<evidence type="ECO:0000313" key="11">
    <source>
        <dbReference type="EMBL" id="KAK1407443.1"/>
    </source>
</evidence>
<dbReference type="Pfam" id="PF00643">
    <property type="entry name" value="zf-B_box"/>
    <property type="match status" value="2"/>
</dbReference>
<dbReference type="SMART" id="SM00336">
    <property type="entry name" value="BBOX"/>
    <property type="match status" value="2"/>
</dbReference>
<comment type="caution">
    <text evidence="11">The sequence shown here is derived from an EMBL/GenBank/DDBJ whole genome shotgun (WGS) entry which is preliminary data.</text>
</comment>
<keyword evidence="5" id="KW-0862">Zinc</keyword>
<dbReference type="EMBL" id="JAUHHV010000011">
    <property type="protein sequence ID" value="KAK1407443.1"/>
    <property type="molecule type" value="Genomic_DNA"/>
</dbReference>
<accession>A0AAD8JQ02</accession>
<evidence type="ECO:0000256" key="7">
    <source>
        <dbReference type="ARBA" id="ARBA00023163"/>
    </source>
</evidence>
<dbReference type="Proteomes" id="UP001229421">
    <property type="component" value="Unassembled WGS sequence"/>
</dbReference>
<name>A0AAD8JQ02_TARER</name>
<keyword evidence="8" id="KW-0539">Nucleus</keyword>
<feature type="domain" description="B box-type" evidence="10">
    <location>
        <begin position="1"/>
        <end position="47"/>
    </location>
</feature>
<sequence length="323" mass="35154">MKIQCDVCNKHEATVYCSADEAALCSACDHRVHHANKLAGKHPRFSLLHPSPENTPLCDICQDKKAFAFCQQDRAILCKDCDASIHKVNQLKQNHNRFLLTGVKLSPTASVYSCSNPPASLPSKQNGVVPEKQQQQQQPVVPSSIMNQTNVKVTNCDQELNQSGHGSGHGSGASSISEYLIDMLPGWHVEDFLDPPANLAKVGDNDPGPIWGSDLIDGSLNNSFSPESMGIWVPQAPPPVPAMTARYAHVLHQFESGSSIGFGDQMINGSTVVFGQNDYNNVNKVANGKKSSRNWVSDNGNCFMVPQISPSSMSTKRSRTLWN</sequence>
<dbReference type="GO" id="GO:0008270">
    <property type="term" value="F:zinc ion binding"/>
    <property type="evidence" value="ECO:0007669"/>
    <property type="project" value="UniProtKB-KW"/>
</dbReference>
<evidence type="ECO:0000256" key="5">
    <source>
        <dbReference type="ARBA" id="ARBA00022833"/>
    </source>
</evidence>
<dbReference type="GO" id="GO:0009640">
    <property type="term" value="P:photomorphogenesis"/>
    <property type="evidence" value="ECO:0007669"/>
    <property type="project" value="TreeGrafter"/>
</dbReference>
<dbReference type="GO" id="GO:0006355">
    <property type="term" value="P:regulation of DNA-templated transcription"/>
    <property type="evidence" value="ECO:0007669"/>
    <property type="project" value="TreeGrafter"/>
</dbReference>
<keyword evidence="2" id="KW-0479">Metal-binding</keyword>